<dbReference type="GO" id="GO:0030163">
    <property type="term" value="P:protein catabolic process"/>
    <property type="evidence" value="ECO:0007669"/>
    <property type="project" value="UniProtKB-UniRule"/>
</dbReference>
<evidence type="ECO:0000256" key="4">
    <source>
        <dbReference type="ARBA" id="ARBA00023315"/>
    </source>
</evidence>
<comment type="function">
    <text evidence="8 15">Functions in the N-end rule pathway of protein degradation where it conjugates Leu, Phe and, less efficiently, Met from aminoacyl-tRNAs to the N-termini of proteins containing an N-terminal arginine or lysine.</text>
</comment>
<dbReference type="EMBL" id="JACLCP010000001">
    <property type="protein sequence ID" value="MBC2844297.1"/>
    <property type="molecule type" value="Genomic_DNA"/>
</dbReference>
<dbReference type="Pfam" id="PF03588">
    <property type="entry name" value="Leu_Phe_trans"/>
    <property type="match status" value="1"/>
</dbReference>
<dbReference type="PANTHER" id="PTHR30098:SF2">
    <property type="entry name" value="LEUCYL_PHENYLALANYL-TRNA--PROTEIN TRANSFERASE"/>
    <property type="match status" value="1"/>
</dbReference>
<evidence type="ECO:0000256" key="6">
    <source>
        <dbReference type="ARBA" id="ARBA00050652"/>
    </source>
</evidence>
<evidence type="ECO:0000256" key="1">
    <source>
        <dbReference type="ARBA" id="ARBA00004496"/>
    </source>
</evidence>
<comment type="catalytic activity">
    <reaction evidence="5 15">
        <text>L-phenylalanyl-tRNA(Phe) + an N-terminal L-alpha-aminoacyl-[protein] = an N-terminal L-phenylalanyl-L-alpha-aminoacyl-[protein] + tRNA(Phe)</text>
        <dbReference type="Rhea" id="RHEA:43632"/>
        <dbReference type="Rhea" id="RHEA-COMP:9668"/>
        <dbReference type="Rhea" id="RHEA-COMP:9699"/>
        <dbReference type="Rhea" id="RHEA-COMP:10636"/>
        <dbReference type="Rhea" id="RHEA-COMP:10637"/>
        <dbReference type="ChEBI" id="CHEBI:78442"/>
        <dbReference type="ChEBI" id="CHEBI:78531"/>
        <dbReference type="ChEBI" id="CHEBI:78597"/>
        <dbReference type="ChEBI" id="CHEBI:83561"/>
        <dbReference type="EC" id="2.3.2.6"/>
    </reaction>
</comment>
<dbReference type="HAMAP" id="MF_00688">
    <property type="entry name" value="Leu_Phe_trans"/>
    <property type="match status" value="1"/>
</dbReference>
<dbReference type="FunFam" id="3.30.70.3550:FF:000001">
    <property type="entry name" value="Leucyl/phenylalanyl-tRNA--protein transferase"/>
    <property type="match status" value="1"/>
</dbReference>
<keyword evidence="2 15" id="KW-0963">Cytoplasm</keyword>
<evidence type="ECO:0000256" key="14">
    <source>
        <dbReference type="ARBA" id="ARBA00083640"/>
    </source>
</evidence>
<reference evidence="16" key="1">
    <citation type="submission" date="2020-08" db="EMBL/GenBank/DDBJ databases">
        <title>Winogradskyella ouciana sp. nov., isolated from the hadal seawater of the Mariana Trench.</title>
        <authorList>
            <person name="He X."/>
        </authorList>
    </citation>
    <scope>NUCLEOTIDE SEQUENCE [LARGE SCALE GENOMIC DNA]</scope>
    <source>
        <strain evidence="16">KCTC 52348</strain>
    </source>
</reference>
<sequence>MHFLTQKIEFPDVTEASADGLLAVGGDLSSERLLHAYANGIFPWYEDAEPILWWSPDPRFVLFPEDLRISKSMRQILKQGKFEVSVNKAFRAVVENCARAKREGQMGTWITDEMIEAYVSLHKLGYVKSIEVWQDNELVGGLYGVDLGSGVFCGESMFAKVSNASKAAFISFVQNSNYKLIDCQLHTKHLESLGAKHISRSDFMKFL</sequence>
<evidence type="ECO:0000256" key="5">
    <source>
        <dbReference type="ARBA" id="ARBA00050607"/>
    </source>
</evidence>
<dbReference type="PANTHER" id="PTHR30098">
    <property type="entry name" value="LEUCYL/PHENYLALANYL-TRNA--PROTEIN TRANSFERASE"/>
    <property type="match status" value="1"/>
</dbReference>
<evidence type="ECO:0000256" key="7">
    <source>
        <dbReference type="ARBA" id="ARBA00051538"/>
    </source>
</evidence>
<keyword evidence="3 15" id="KW-0808">Transferase</keyword>
<evidence type="ECO:0000256" key="10">
    <source>
        <dbReference type="ARBA" id="ARBA00066767"/>
    </source>
</evidence>
<name>A0A842IS85_9FLAO</name>
<dbReference type="EC" id="2.3.2.6" evidence="10 15"/>
<evidence type="ECO:0000256" key="15">
    <source>
        <dbReference type="HAMAP-Rule" id="MF_00688"/>
    </source>
</evidence>
<evidence type="ECO:0000256" key="11">
    <source>
        <dbReference type="ARBA" id="ARBA00074372"/>
    </source>
</evidence>
<comment type="subcellular location">
    <subcellularLocation>
        <location evidence="1 15">Cytoplasm</location>
    </subcellularLocation>
</comment>
<comment type="catalytic activity">
    <reaction evidence="7 15">
        <text>N-terminal L-lysyl-[protein] + L-leucyl-tRNA(Leu) = N-terminal L-leucyl-L-lysyl-[protein] + tRNA(Leu) + H(+)</text>
        <dbReference type="Rhea" id="RHEA:12340"/>
        <dbReference type="Rhea" id="RHEA-COMP:9613"/>
        <dbReference type="Rhea" id="RHEA-COMP:9622"/>
        <dbReference type="Rhea" id="RHEA-COMP:12670"/>
        <dbReference type="Rhea" id="RHEA-COMP:12671"/>
        <dbReference type="ChEBI" id="CHEBI:15378"/>
        <dbReference type="ChEBI" id="CHEBI:65249"/>
        <dbReference type="ChEBI" id="CHEBI:78442"/>
        <dbReference type="ChEBI" id="CHEBI:78494"/>
        <dbReference type="ChEBI" id="CHEBI:133043"/>
        <dbReference type="EC" id="2.3.2.6"/>
    </reaction>
</comment>
<dbReference type="InterPro" id="IPR042221">
    <property type="entry name" value="Leu/Phe-tRNA_Trfase_N"/>
</dbReference>
<dbReference type="Proteomes" id="UP000533900">
    <property type="component" value="Unassembled WGS sequence"/>
</dbReference>
<dbReference type="SUPFAM" id="SSF55729">
    <property type="entry name" value="Acyl-CoA N-acyltransferases (Nat)"/>
    <property type="match status" value="1"/>
</dbReference>
<dbReference type="GO" id="GO:0008914">
    <property type="term" value="F:leucyl-tRNA--protein transferase activity"/>
    <property type="evidence" value="ECO:0007669"/>
    <property type="project" value="UniProtKB-UniRule"/>
</dbReference>
<keyword evidence="4 15" id="KW-0012">Acyltransferase</keyword>
<evidence type="ECO:0000256" key="9">
    <source>
        <dbReference type="ARBA" id="ARBA00061535"/>
    </source>
</evidence>
<comment type="catalytic activity">
    <reaction evidence="6 15">
        <text>N-terminal L-arginyl-[protein] + L-leucyl-tRNA(Leu) = N-terminal L-leucyl-L-arginyl-[protein] + tRNA(Leu) + H(+)</text>
        <dbReference type="Rhea" id="RHEA:50416"/>
        <dbReference type="Rhea" id="RHEA-COMP:9613"/>
        <dbReference type="Rhea" id="RHEA-COMP:9622"/>
        <dbReference type="Rhea" id="RHEA-COMP:12672"/>
        <dbReference type="Rhea" id="RHEA-COMP:12673"/>
        <dbReference type="ChEBI" id="CHEBI:15378"/>
        <dbReference type="ChEBI" id="CHEBI:64719"/>
        <dbReference type="ChEBI" id="CHEBI:78442"/>
        <dbReference type="ChEBI" id="CHEBI:78494"/>
        <dbReference type="ChEBI" id="CHEBI:133044"/>
        <dbReference type="EC" id="2.3.2.6"/>
    </reaction>
</comment>
<accession>A0A842IS85</accession>
<evidence type="ECO:0000256" key="8">
    <source>
        <dbReference type="ARBA" id="ARBA00054043"/>
    </source>
</evidence>
<comment type="caution">
    <text evidence="16">The sequence shown here is derived from an EMBL/GenBank/DDBJ whole genome shotgun (WGS) entry which is preliminary data.</text>
</comment>
<comment type="similarity">
    <text evidence="9 15">Belongs to the L/F-transferase family.</text>
</comment>
<dbReference type="AlphaFoldDB" id="A0A842IS85"/>
<dbReference type="InterPro" id="IPR004616">
    <property type="entry name" value="Leu/Phe-tRNA_Trfase"/>
</dbReference>
<evidence type="ECO:0000313" key="16">
    <source>
        <dbReference type="EMBL" id="MBC2844297.1"/>
    </source>
</evidence>
<dbReference type="NCBIfam" id="TIGR00667">
    <property type="entry name" value="aat"/>
    <property type="match status" value="1"/>
</dbReference>
<organism evidence="16 17">
    <name type="scientific">Winogradskyella flava</name>
    <dbReference type="NCBI Taxonomy" id="1884876"/>
    <lineage>
        <taxon>Bacteria</taxon>
        <taxon>Pseudomonadati</taxon>
        <taxon>Bacteroidota</taxon>
        <taxon>Flavobacteriia</taxon>
        <taxon>Flavobacteriales</taxon>
        <taxon>Flavobacteriaceae</taxon>
        <taxon>Winogradskyella</taxon>
    </lineage>
</organism>
<protein>
    <recommendedName>
        <fullName evidence="11 15">Leucyl/phenylalanyl-tRNA--protein transferase</fullName>
        <ecNumber evidence="10 15">2.3.2.6</ecNumber>
    </recommendedName>
    <alternativeName>
        <fullName evidence="12 15">L/F-transferase</fullName>
    </alternativeName>
    <alternativeName>
        <fullName evidence="13 15">Leucyltransferase</fullName>
    </alternativeName>
    <alternativeName>
        <fullName evidence="14 15">Phenyalanyltransferase</fullName>
    </alternativeName>
</protein>
<dbReference type="InterPro" id="IPR042203">
    <property type="entry name" value="Leu/Phe-tRNA_Trfase_C"/>
</dbReference>
<dbReference type="InterPro" id="IPR016181">
    <property type="entry name" value="Acyl_CoA_acyltransferase"/>
</dbReference>
<evidence type="ECO:0000256" key="3">
    <source>
        <dbReference type="ARBA" id="ARBA00022679"/>
    </source>
</evidence>
<dbReference type="Gene3D" id="3.30.70.3550">
    <property type="entry name" value="Leucyl/phenylalanyl-tRNA-protein transferase, N-terminal domain"/>
    <property type="match status" value="1"/>
</dbReference>
<evidence type="ECO:0000256" key="12">
    <source>
        <dbReference type="ARBA" id="ARBA00077136"/>
    </source>
</evidence>
<evidence type="ECO:0000313" key="17">
    <source>
        <dbReference type="Proteomes" id="UP000533900"/>
    </source>
</evidence>
<dbReference type="Gene3D" id="3.40.630.70">
    <property type="entry name" value="Leucyl/phenylalanyl-tRNA-protein transferase, C-terminal domain"/>
    <property type="match status" value="1"/>
</dbReference>
<evidence type="ECO:0000256" key="2">
    <source>
        <dbReference type="ARBA" id="ARBA00022490"/>
    </source>
</evidence>
<dbReference type="RefSeq" id="WP_185787979.1">
    <property type="nucleotide sequence ID" value="NZ_JACLCP010000001.1"/>
</dbReference>
<proteinExistence type="inferred from homology"/>
<gene>
    <name evidence="15" type="primary">aat</name>
    <name evidence="16" type="ORF">H7F21_04270</name>
</gene>
<keyword evidence="17" id="KW-1185">Reference proteome</keyword>
<evidence type="ECO:0000256" key="13">
    <source>
        <dbReference type="ARBA" id="ARBA00077165"/>
    </source>
</evidence>
<dbReference type="GO" id="GO:0005737">
    <property type="term" value="C:cytoplasm"/>
    <property type="evidence" value="ECO:0007669"/>
    <property type="project" value="UniProtKB-SubCell"/>
</dbReference>